<dbReference type="InterPro" id="IPR011993">
    <property type="entry name" value="PH-like_dom_sf"/>
</dbReference>
<accession>A0A8J1THG4</accession>
<dbReference type="Gene3D" id="2.30.29.30">
    <property type="entry name" value="Pleckstrin-homology domain (PH domain)/Phosphotyrosine-binding domain (PTB)"/>
    <property type="match status" value="2"/>
</dbReference>
<organism evidence="3 4">
    <name type="scientific">Owenia fusiformis</name>
    <name type="common">Polychaete worm</name>
    <dbReference type="NCBI Taxonomy" id="6347"/>
    <lineage>
        <taxon>Eukaryota</taxon>
        <taxon>Metazoa</taxon>
        <taxon>Spiralia</taxon>
        <taxon>Lophotrochozoa</taxon>
        <taxon>Annelida</taxon>
        <taxon>Polychaeta</taxon>
        <taxon>Sedentaria</taxon>
        <taxon>Canalipalpata</taxon>
        <taxon>Sabellida</taxon>
        <taxon>Oweniida</taxon>
        <taxon>Oweniidae</taxon>
        <taxon>Owenia</taxon>
    </lineage>
</organism>
<dbReference type="CDD" id="cd00201">
    <property type="entry name" value="WW"/>
    <property type="match status" value="1"/>
</dbReference>
<dbReference type="InterPro" id="IPR036020">
    <property type="entry name" value="WW_dom_sf"/>
</dbReference>
<dbReference type="Gene3D" id="2.20.70.10">
    <property type="match status" value="1"/>
</dbReference>
<dbReference type="EMBL" id="CAIIXF020000002">
    <property type="protein sequence ID" value="CAH1777420.1"/>
    <property type="molecule type" value="Genomic_DNA"/>
</dbReference>
<dbReference type="InterPro" id="IPR039576">
    <property type="entry name" value="APBB1/2/3"/>
</dbReference>
<dbReference type="Pfam" id="PF00640">
    <property type="entry name" value="PID"/>
    <property type="match status" value="2"/>
</dbReference>
<dbReference type="PANTHER" id="PTHR14058">
    <property type="entry name" value="AMYLOID BETA A4 PRECURSOR PROTEIN-BINDING FAMILY B"/>
    <property type="match status" value="1"/>
</dbReference>
<dbReference type="FunFam" id="2.30.29.30:FF:000317">
    <property type="entry name" value="Amyloid beta A4 protein-binding family B member"/>
    <property type="match status" value="1"/>
</dbReference>
<feature type="compositionally biased region" description="Low complexity" evidence="2">
    <location>
        <begin position="160"/>
        <end position="169"/>
    </location>
</feature>
<dbReference type="InterPro" id="IPR006020">
    <property type="entry name" value="PTB/PI_dom"/>
</dbReference>
<dbReference type="AlphaFoldDB" id="A0A8J1THG4"/>
<comment type="caution">
    <text evidence="3">The sequence shown here is derived from an EMBL/GenBank/DDBJ whole genome shotgun (WGS) entry which is preliminary data.</text>
</comment>
<sequence>MDSHESQEMNSHESQEMSSHESQERNSHDTLADNTSKSVHDNNNTSLDEKARMINSPDSNDSGIQADDTHLRGPINENIYATVDKTKKTNNVKKATTQEKASDEIDALPPPEAPPKLTDLPPGWEKHEDENGAYYWHIKSGTIQRDPPPPPPPETQRQTSNSSQSSNGSIPTTPGNGQNFLQEFEGHALKYAAESVKSLSKASTQESLSNTSSPEAEKKIRFAVRSLGWVRIAEEDLTPDKSSKAVNKCIVDLSLGRNDINDVVGRWGDGKDLYMELDNEHLTLFDPTDMTLLNRQPIQSIRVWGVGRDNGRDFAYVARDRSTRKHMCHVFRCDTPARQIANTLRDICKKIMLERSMQQQIAKQTESNTGAIQRMAVSRPNNLPNLEKAGEANGKKITFEQLYKNTSFPTPMEEPKKVLRCHYLGTAQVPKSTGVDVLNAALETVHRTVPEQNWVECNIGIAPSTITVCDCENEDNILAECRVRFLSFMGIAMSNVKLGGFIMHSAEDQYVAHVFHCDPSAGALCKTIEAACKLRYQKCLDAHPTAGERHKQMQNQGQKAGLTASLKSGVQRGVSNVMGMFKKRGS</sequence>
<keyword evidence="1" id="KW-0677">Repeat</keyword>
<dbReference type="SMART" id="SM00462">
    <property type="entry name" value="PTB"/>
    <property type="match status" value="2"/>
</dbReference>
<dbReference type="SUPFAM" id="SSF51045">
    <property type="entry name" value="WW domain"/>
    <property type="match status" value="1"/>
</dbReference>
<feature type="compositionally biased region" description="Polar residues" evidence="2">
    <location>
        <begin position="32"/>
        <end position="46"/>
    </location>
</feature>
<evidence type="ECO:0000256" key="1">
    <source>
        <dbReference type="ARBA" id="ARBA00022737"/>
    </source>
</evidence>
<dbReference type="GO" id="GO:0005634">
    <property type="term" value="C:nucleus"/>
    <property type="evidence" value="ECO:0007669"/>
    <property type="project" value="TreeGrafter"/>
</dbReference>
<feature type="region of interest" description="Disordered" evidence="2">
    <location>
        <begin position="1"/>
        <end position="180"/>
    </location>
</feature>
<evidence type="ECO:0000313" key="4">
    <source>
        <dbReference type="Proteomes" id="UP000749559"/>
    </source>
</evidence>
<name>A0A8J1THG4_OWEFU</name>
<dbReference type="CDD" id="cd01271">
    <property type="entry name" value="PTB2_Fe65"/>
    <property type="match status" value="1"/>
</dbReference>
<evidence type="ECO:0000313" key="3">
    <source>
        <dbReference type="EMBL" id="CAH1777420.1"/>
    </source>
</evidence>
<dbReference type="FunFam" id="2.30.29.30:FF:000034">
    <property type="entry name" value="amyloid beta A4 precursor protein-binding family B member 2"/>
    <property type="match status" value="1"/>
</dbReference>
<dbReference type="Proteomes" id="UP000749559">
    <property type="component" value="Unassembled WGS sequence"/>
</dbReference>
<gene>
    <name evidence="3" type="ORF">OFUS_LOCUS4466</name>
</gene>
<reference evidence="3" key="1">
    <citation type="submission" date="2022-03" db="EMBL/GenBank/DDBJ databases">
        <authorList>
            <person name="Martin C."/>
        </authorList>
    </citation>
    <scope>NUCLEOTIDE SEQUENCE</scope>
</reference>
<dbReference type="OrthoDB" id="5969782at2759"/>
<dbReference type="GO" id="GO:0001540">
    <property type="term" value="F:amyloid-beta binding"/>
    <property type="evidence" value="ECO:0007669"/>
    <property type="project" value="InterPro"/>
</dbReference>
<dbReference type="PROSITE" id="PS50020">
    <property type="entry name" value="WW_DOMAIN_2"/>
    <property type="match status" value="1"/>
</dbReference>
<dbReference type="GO" id="GO:0006355">
    <property type="term" value="P:regulation of DNA-templated transcription"/>
    <property type="evidence" value="ECO:0007669"/>
    <property type="project" value="TreeGrafter"/>
</dbReference>
<feature type="compositionally biased region" description="Basic and acidic residues" evidence="2">
    <location>
        <begin position="1"/>
        <end position="31"/>
    </location>
</feature>
<dbReference type="GO" id="GO:0005737">
    <property type="term" value="C:cytoplasm"/>
    <property type="evidence" value="ECO:0007669"/>
    <property type="project" value="TreeGrafter"/>
</dbReference>
<dbReference type="CDD" id="cd01272">
    <property type="entry name" value="PTB1_Fe65"/>
    <property type="match status" value="1"/>
</dbReference>
<protein>
    <submittedName>
        <fullName evidence="3">Uncharacterized protein</fullName>
    </submittedName>
</protein>
<feature type="compositionally biased region" description="Polar residues" evidence="2">
    <location>
        <begin position="170"/>
        <end position="180"/>
    </location>
</feature>
<dbReference type="PROSITE" id="PS01179">
    <property type="entry name" value="PID"/>
    <property type="match status" value="2"/>
</dbReference>
<dbReference type="InterPro" id="IPR001202">
    <property type="entry name" value="WW_dom"/>
</dbReference>
<proteinExistence type="predicted"/>
<dbReference type="SUPFAM" id="SSF50729">
    <property type="entry name" value="PH domain-like"/>
    <property type="match status" value="2"/>
</dbReference>
<dbReference type="PANTHER" id="PTHR14058:SF8">
    <property type="entry name" value="PROTEIN FE65 HOMOLOG"/>
    <property type="match status" value="1"/>
</dbReference>
<keyword evidence="4" id="KW-1185">Reference proteome</keyword>
<evidence type="ECO:0000256" key="2">
    <source>
        <dbReference type="SAM" id="MobiDB-lite"/>
    </source>
</evidence>